<feature type="disulfide bond" evidence="13">
    <location>
        <begin position="1203"/>
        <end position="1230"/>
    </location>
</feature>
<proteinExistence type="predicted"/>
<dbReference type="FunFam" id="2.10.70.10:FF:000070">
    <property type="entry name" value="Complement C3d receptor 2"/>
    <property type="match status" value="1"/>
</dbReference>
<feature type="domain" description="Ig-like" evidence="16">
    <location>
        <begin position="471"/>
        <end position="577"/>
    </location>
</feature>
<keyword evidence="4 15" id="KW-0732">Signal</keyword>
<keyword evidence="5" id="KW-0677">Repeat</keyword>
<feature type="domain" description="Sushi" evidence="17">
    <location>
        <begin position="335"/>
        <end position="397"/>
    </location>
</feature>
<evidence type="ECO:0000256" key="5">
    <source>
        <dbReference type="ARBA" id="ARBA00022737"/>
    </source>
</evidence>
<keyword evidence="14" id="KW-0812">Transmembrane</keyword>
<sequence length="1296" mass="142784">MDAAGPLWVFLIFLAPGVLGQCKLLPIYPFAKSNIESDQSEFAVGTTWEYKCLPGYIKKSFFITCLETYKWSDAQHFCKRKSCMSPKELLHGSVLIPTGITFGSTITYSCNKGYRLIGDASATCIVSDNTVIWDKDMPFCESIPCESPPAISNGNFHSSNRESFYYGMVVTYRCHVGQNGEKLFDLVGEKSIYCTSNDNQVGIWSHPPPQCITAAKCPVPEIENGIMESGFKRSFFLNDTVMFKCKPGFTMKGSNVVWCQPNSKWSPPLPICFRGCLPPPRINHGNFNKMDEELFTTGQEVSYSCQPGYTLIGTSLLQCTSLGTWSPSAPVCAVKSCDVIPSQLLNGHVFPPPNLQLGAEVSFACDQGFRLDGKSSSQCVPEGVTVIWNNKFPVCERISCDPPPPIKNGQVVDYSLPIPTGTVIRYTCKPGFRLIGEKVFLCISKDNVNGIWDKAPPVCESYNKNSICSEPRVPRAFRNREARSPFRHGDSVTFTCEANFTMKGNKTVWCQANKTWGPTPLPSCENDFPLKCPPLPKIHNGYHTGQNVDQFAPGSSVTYTCKAGYLLDGQKTIKCLSSGHWSVVTPTCKEAQCEPPGQFPNGQVKKPPSLRVGTTINFFCNEGYHLQGPPSSQCVIAGQNAIWTKKPVCQEILCPPPSSVLNGRHTGNSSANAPYGSTVTYTCDPGPEKGVNYILIGEKTIYCTINSQKTGTWSGPAPRCELSTPAVQCPRPQILRGQMLSVQKDQYSYNDTVAFACEPGFSLKGSRSIRCNAQGTWEPSAPLCEKEITCPPPPSIHNGTHTGSSSEDVPYGTVVTYTCHPGPEEGVQFNLIGDHTIHCTHDSQERGIWSGPAPLCKLSLPDVQCLDVRIANGYTLSGKVTPYFYNDSVTFRCNTGYVLNGNTQIRCKADGTWDSEIPVCEKEGCEPVTEFQEFPDDSHVQLVNRSCQDGYQLTGHTYEKCQDAENSVWFQKTPICKVIHCLPPPTMDNGRHTGMKAEHFLYGSEVSYECDQGFYLLGEKSLQCRHDSEGRGSWSRPPPQCLPLSPVTHCPDPKVKHGFKLNQTHSTYSYNDTVHVACSPGFIMNGSNLIRCHTNNTWVPSIPTCIRKAFLGCHSPSTIPNGNHTGGKIAQFSPGMSVLYSCYQGYFLQGEALLLCTYEGTWSQPAPYCKEVNCSFPGNVIGIQKGPEPGRMYPYGATINLECENGYILEGSSQSQCQSNHQWDPPLAVCKSRSSIPLVCGIFAGSALLVFLVGISLYMILKDRERNYYTNTRPKERTLHVEAQEVYSVDPYSLAS</sequence>
<keyword evidence="3" id="KW-0635">Pregnancy</keyword>
<dbReference type="GeneTree" id="ENSGT00940000160375"/>
<dbReference type="PROSITE" id="PS50835">
    <property type="entry name" value="IG_LIKE"/>
    <property type="match status" value="1"/>
</dbReference>
<feature type="domain" description="Sushi" evidence="17">
    <location>
        <begin position="788"/>
        <end position="858"/>
    </location>
</feature>
<feature type="domain" description="Sushi" evidence="17">
    <location>
        <begin position="1048"/>
        <end position="1107"/>
    </location>
</feature>
<feature type="domain" description="Sushi" evidence="17">
    <location>
        <begin position="652"/>
        <end position="722"/>
    </location>
</feature>
<evidence type="ECO:0000256" key="15">
    <source>
        <dbReference type="SAM" id="SignalP"/>
    </source>
</evidence>
<dbReference type="InterPro" id="IPR051277">
    <property type="entry name" value="SEZ6_CSMD_C4BPB_Regulators"/>
</dbReference>
<evidence type="ECO:0000256" key="9">
    <source>
        <dbReference type="ARBA" id="ARBA00023180"/>
    </source>
</evidence>
<feature type="domain" description="Sushi" evidence="17">
    <location>
        <begin position="274"/>
        <end position="334"/>
    </location>
</feature>
<keyword evidence="14" id="KW-1133">Transmembrane helix</keyword>
<evidence type="ECO:0000256" key="1">
    <source>
        <dbReference type="ARBA" id="ARBA00022588"/>
    </source>
</evidence>
<evidence type="ECO:0000256" key="3">
    <source>
        <dbReference type="ARBA" id="ARBA00022720"/>
    </source>
</evidence>
<dbReference type="Gene3D" id="2.10.70.10">
    <property type="entry name" value="Complement Module, domain 1"/>
    <property type="match status" value="18"/>
</dbReference>
<feature type="domain" description="Sushi" evidence="17">
    <location>
        <begin position="530"/>
        <end position="590"/>
    </location>
</feature>
<evidence type="ECO:0000256" key="11">
    <source>
        <dbReference type="ARBA" id="ARBA00071290"/>
    </source>
</evidence>
<comment type="caution">
    <text evidence="13">Lacks conserved residue(s) required for the propagation of feature annotation.</text>
</comment>
<evidence type="ECO:0000256" key="8">
    <source>
        <dbReference type="ARBA" id="ARBA00023157"/>
    </source>
</evidence>
<dbReference type="FunFam" id="2.10.70.10:FF:000014">
    <property type="entry name" value="Membrane cofactor protein"/>
    <property type="match status" value="6"/>
</dbReference>
<dbReference type="GO" id="GO:0007565">
    <property type="term" value="P:female pregnancy"/>
    <property type="evidence" value="ECO:0007669"/>
    <property type="project" value="UniProtKB-KW"/>
</dbReference>
<feature type="disulfide bond" evidence="13">
    <location>
        <begin position="276"/>
        <end position="319"/>
    </location>
</feature>
<feature type="domain" description="Sushi" evidence="17">
    <location>
        <begin position="591"/>
        <end position="651"/>
    </location>
</feature>
<keyword evidence="2 13" id="KW-0768">Sushi</keyword>
<dbReference type="PANTHER" id="PTHR45656:SF4">
    <property type="entry name" value="PROTEIN CBR-CLEC-78"/>
    <property type="match status" value="1"/>
</dbReference>
<keyword evidence="7" id="KW-0180">Complement pathway</keyword>
<dbReference type="Ensembl" id="ENSJJAT00000015415.1">
    <property type="protein sequence ID" value="ENSJJAP00000008974.1"/>
    <property type="gene ID" value="ENSJJAG00000012961.1"/>
</dbReference>
<feature type="disulfide bond" evidence="13">
    <location>
        <begin position="893"/>
        <end position="920"/>
    </location>
</feature>
<feature type="domain" description="Sushi" evidence="17">
    <location>
        <begin position="466"/>
        <end position="526"/>
    </location>
</feature>
<organism evidence="18 19">
    <name type="scientific">Jaculus jaculus</name>
    <name type="common">Lesser Egyptian jerboa</name>
    <dbReference type="NCBI Taxonomy" id="51337"/>
    <lineage>
        <taxon>Eukaryota</taxon>
        <taxon>Metazoa</taxon>
        <taxon>Chordata</taxon>
        <taxon>Craniata</taxon>
        <taxon>Vertebrata</taxon>
        <taxon>Euteleostomi</taxon>
        <taxon>Mammalia</taxon>
        <taxon>Eutheria</taxon>
        <taxon>Euarchontoglires</taxon>
        <taxon>Glires</taxon>
        <taxon>Rodentia</taxon>
        <taxon>Myomorpha</taxon>
        <taxon>Dipodoidea</taxon>
        <taxon>Dipodidae</taxon>
        <taxon>Dipodinae</taxon>
        <taxon>Jaculus</taxon>
    </lineage>
</organism>
<evidence type="ECO:0000313" key="18">
    <source>
        <dbReference type="Ensembl" id="ENSJJAP00000008974.1"/>
    </source>
</evidence>
<feature type="disulfide bond" evidence="13">
    <location>
        <begin position="1078"/>
        <end position="1105"/>
    </location>
</feature>
<evidence type="ECO:0000256" key="12">
    <source>
        <dbReference type="ARBA" id="ARBA00078272"/>
    </source>
</evidence>
<feature type="domain" description="Sushi" evidence="17">
    <location>
        <begin position="20"/>
        <end position="80"/>
    </location>
</feature>
<comment type="subunit">
    <text evidence="10">Interacts with C3b.</text>
</comment>
<dbReference type="SMART" id="SM00032">
    <property type="entry name" value="CCP"/>
    <property type="match status" value="18"/>
</dbReference>
<dbReference type="GO" id="GO:0045916">
    <property type="term" value="P:negative regulation of complement activation"/>
    <property type="evidence" value="ECO:0007669"/>
    <property type="project" value="UniProtKB-ARBA"/>
</dbReference>
<feature type="disulfide bond" evidence="13">
    <location>
        <begin position="22"/>
        <end position="65"/>
    </location>
</feature>
<feature type="domain" description="Sushi" evidence="17">
    <location>
        <begin position="215"/>
        <end position="272"/>
    </location>
</feature>
<dbReference type="FunFam" id="2.10.70.10:FF:000055">
    <property type="entry name" value="Complement decay-accelerating factor, GPI-anchored"/>
    <property type="match status" value="1"/>
</dbReference>
<feature type="domain" description="Sushi" evidence="17">
    <location>
        <begin position="863"/>
        <end position="922"/>
    </location>
</feature>
<feature type="disulfide bond" evidence="13">
    <location>
        <begin position="532"/>
        <end position="575"/>
    </location>
</feature>
<evidence type="ECO:0000313" key="19">
    <source>
        <dbReference type="Proteomes" id="UP000694385"/>
    </source>
</evidence>
<evidence type="ECO:0000259" key="16">
    <source>
        <dbReference type="PROSITE" id="PS50835"/>
    </source>
</evidence>
<feature type="chain" id="PRO_5034813104" description="Complement component receptor 1-like protein" evidence="15">
    <location>
        <begin position="21"/>
        <end position="1296"/>
    </location>
</feature>
<feature type="domain" description="Sushi" evidence="17">
    <location>
        <begin position="143"/>
        <end position="213"/>
    </location>
</feature>
<feature type="domain" description="Sushi" evidence="17">
    <location>
        <begin position="398"/>
        <end position="461"/>
    </location>
</feature>
<reference evidence="18" key="1">
    <citation type="submission" date="2025-08" db="UniProtKB">
        <authorList>
            <consortium name="Ensembl"/>
        </authorList>
    </citation>
    <scope>IDENTIFICATION</scope>
</reference>
<keyword evidence="19" id="KW-1185">Reference proteome</keyword>
<dbReference type="GO" id="GO:0006958">
    <property type="term" value="P:complement activation, classical pathway"/>
    <property type="evidence" value="ECO:0007669"/>
    <property type="project" value="UniProtKB-KW"/>
</dbReference>
<feature type="domain" description="Sushi" evidence="17">
    <location>
        <begin position="1172"/>
        <end position="1232"/>
    </location>
</feature>
<evidence type="ECO:0000256" key="14">
    <source>
        <dbReference type="SAM" id="Phobius"/>
    </source>
</evidence>
<evidence type="ECO:0000256" key="2">
    <source>
        <dbReference type="ARBA" id="ARBA00022659"/>
    </source>
</evidence>
<feature type="disulfide bond" evidence="13">
    <location>
        <begin position="1113"/>
        <end position="1156"/>
    </location>
</feature>
<dbReference type="Pfam" id="PF00084">
    <property type="entry name" value="Sushi"/>
    <property type="match status" value="18"/>
</dbReference>
<evidence type="ECO:0000259" key="17">
    <source>
        <dbReference type="PROSITE" id="PS50923"/>
    </source>
</evidence>
<evidence type="ECO:0000256" key="4">
    <source>
        <dbReference type="ARBA" id="ARBA00022729"/>
    </source>
</evidence>
<name>A0A8C5KH53_JACJA</name>
<feature type="domain" description="Sushi" evidence="17">
    <location>
        <begin position="923"/>
        <end position="978"/>
    </location>
</feature>
<keyword evidence="6" id="KW-0391">Immunity</keyword>
<dbReference type="CDD" id="cd00033">
    <property type="entry name" value="CCP"/>
    <property type="match status" value="18"/>
</dbReference>
<protein>
    <recommendedName>
        <fullName evidence="11">Complement component receptor 1-like protein</fullName>
    </recommendedName>
    <alternativeName>
        <fullName evidence="12">Complement regulatory protein Crry</fullName>
    </alternativeName>
</protein>
<evidence type="ECO:0000256" key="13">
    <source>
        <dbReference type="PROSITE-ProRule" id="PRU00302"/>
    </source>
</evidence>
<feature type="disulfide bond" evidence="13">
    <location>
        <begin position="245"/>
        <end position="272"/>
    </location>
</feature>
<dbReference type="SUPFAM" id="SSF57535">
    <property type="entry name" value="Complement control module/SCR domain"/>
    <property type="match status" value="19"/>
</dbReference>
<feature type="transmembrane region" description="Helical" evidence="14">
    <location>
        <begin position="1236"/>
        <end position="1261"/>
    </location>
</feature>
<feature type="domain" description="Sushi" evidence="17">
    <location>
        <begin position="979"/>
        <end position="1043"/>
    </location>
</feature>
<feature type="disulfide bond" evidence="13">
    <location>
        <begin position="561"/>
        <end position="588"/>
    </location>
</feature>
<dbReference type="Proteomes" id="UP000694385">
    <property type="component" value="Unassembled WGS sequence"/>
</dbReference>
<evidence type="ECO:0000256" key="7">
    <source>
        <dbReference type="ARBA" id="ARBA00022875"/>
    </source>
</evidence>
<evidence type="ECO:0000256" key="10">
    <source>
        <dbReference type="ARBA" id="ARBA00064190"/>
    </source>
</evidence>
<feature type="disulfide bond" evidence="13">
    <location>
        <begin position="305"/>
        <end position="332"/>
    </location>
</feature>
<feature type="domain" description="Sushi" evidence="17">
    <location>
        <begin position="1111"/>
        <end position="1171"/>
    </location>
</feature>
<dbReference type="InterPro" id="IPR035976">
    <property type="entry name" value="Sushi/SCR/CCP_sf"/>
</dbReference>
<evidence type="ECO:0000256" key="6">
    <source>
        <dbReference type="ARBA" id="ARBA00022859"/>
    </source>
</evidence>
<feature type="domain" description="Sushi" evidence="17">
    <location>
        <begin position="81"/>
        <end position="142"/>
    </location>
</feature>
<feature type="disulfide bond" evidence="13">
    <location>
        <begin position="981"/>
        <end position="1024"/>
    </location>
</feature>
<feature type="disulfide bond" evidence="13">
    <location>
        <begin position="757"/>
        <end position="784"/>
    </location>
</feature>
<feature type="disulfide bond" evidence="13">
    <location>
        <begin position="1174"/>
        <end position="1217"/>
    </location>
</feature>
<dbReference type="FunFam" id="2.10.70.10:FF:000038">
    <property type="entry name" value="Complement component receptor type 1"/>
    <property type="match status" value="2"/>
</dbReference>
<keyword evidence="9" id="KW-0325">Glycoprotein</keyword>
<dbReference type="InterPro" id="IPR007110">
    <property type="entry name" value="Ig-like_dom"/>
</dbReference>
<feature type="domain" description="Sushi" evidence="17">
    <location>
        <begin position="727"/>
        <end position="786"/>
    </location>
</feature>
<dbReference type="PROSITE" id="PS50923">
    <property type="entry name" value="SUSHI"/>
    <property type="match status" value="19"/>
</dbReference>
<keyword evidence="8 13" id="KW-1015">Disulfide bond</keyword>
<accession>A0A8C5KH53</accession>
<keyword evidence="14" id="KW-0472">Membrane</keyword>
<feature type="disulfide bond" evidence="13">
    <location>
        <begin position="1142"/>
        <end position="1169"/>
    </location>
</feature>
<dbReference type="InterPro" id="IPR000436">
    <property type="entry name" value="Sushi_SCR_CCP_dom"/>
</dbReference>
<dbReference type="GO" id="GO:0045087">
    <property type="term" value="P:innate immune response"/>
    <property type="evidence" value="ECO:0007669"/>
    <property type="project" value="UniProtKB-KW"/>
</dbReference>
<keyword evidence="1" id="KW-0399">Innate immunity</keyword>
<reference evidence="18" key="2">
    <citation type="submission" date="2025-09" db="UniProtKB">
        <authorList>
            <consortium name="Ensembl"/>
        </authorList>
    </citation>
    <scope>IDENTIFICATION</scope>
</reference>
<dbReference type="PANTHER" id="PTHR45656">
    <property type="entry name" value="PROTEIN CBR-CLEC-78"/>
    <property type="match status" value="1"/>
</dbReference>
<feature type="signal peptide" evidence="15">
    <location>
        <begin position="1"/>
        <end position="20"/>
    </location>
</feature>